<feature type="repeat" description="WD" evidence="4">
    <location>
        <begin position="268"/>
        <end position="310"/>
    </location>
</feature>
<proteinExistence type="predicted"/>
<dbReference type="Pfam" id="PF00400">
    <property type="entry name" value="WD40"/>
    <property type="match status" value="4"/>
</dbReference>
<dbReference type="InterPro" id="IPR001680">
    <property type="entry name" value="WD40_rpt"/>
</dbReference>
<dbReference type="InterPro" id="IPR019775">
    <property type="entry name" value="WD40_repeat_CS"/>
</dbReference>
<reference evidence="6 7" key="1">
    <citation type="submission" date="2020-09" db="EMBL/GenBank/DDBJ databases">
        <authorList>
            <person name="Ashkenazy H."/>
        </authorList>
    </citation>
    <scope>NUCLEOTIDE SEQUENCE [LARGE SCALE GENOMIC DNA]</scope>
    <source>
        <strain evidence="7">cv. Cdm-0</strain>
    </source>
</reference>
<dbReference type="PROSITE" id="PS50294">
    <property type="entry name" value="WD_REPEATS_REGION"/>
    <property type="match status" value="1"/>
</dbReference>
<keyword evidence="1" id="KW-0597">Phosphoprotein</keyword>
<dbReference type="EMBL" id="LR881469">
    <property type="protein sequence ID" value="CAD5328386.1"/>
    <property type="molecule type" value="Genomic_DNA"/>
</dbReference>
<evidence type="ECO:0000256" key="5">
    <source>
        <dbReference type="SAM" id="MobiDB-lite"/>
    </source>
</evidence>
<dbReference type="SUPFAM" id="SSF50978">
    <property type="entry name" value="WD40 repeat-like"/>
    <property type="match status" value="1"/>
</dbReference>
<dbReference type="FunFam" id="2.130.10.10:FF:000714">
    <property type="entry name" value="Transducin/WD40 repeat-like superfamily protein"/>
    <property type="match status" value="1"/>
</dbReference>
<protein>
    <submittedName>
        <fullName evidence="6">(thale cress) hypothetical protein</fullName>
    </submittedName>
</protein>
<name>A0A7G2F0Q0_ARATH</name>
<dbReference type="Proteomes" id="UP000516314">
    <property type="component" value="Chromosome 4"/>
</dbReference>
<dbReference type="InterPro" id="IPR020472">
    <property type="entry name" value="WD40_PAC1"/>
</dbReference>
<dbReference type="InterPro" id="IPR036322">
    <property type="entry name" value="WD40_repeat_dom_sf"/>
</dbReference>
<keyword evidence="3" id="KW-0677">Repeat</keyword>
<dbReference type="InterPro" id="IPR015943">
    <property type="entry name" value="WD40/YVTN_repeat-like_dom_sf"/>
</dbReference>
<dbReference type="PROSITE" id="PS50082">
    <property type="entry name" value="WD_REPEATS_2"/>
    <property type="match status" value="2"/>
</dbReference>
<dbReference type="AlphaFoldDB" id="A0A7G2F0Q0"/>
<sequence>MITAVSWIPKGNLKAVPDVAEPPSKEELKELIESGAFARNVEGSNEDEEEEIEEDGEEISEVDHAKAVAEALGKSSKSKAVSSSMEVDEVSQGLKELDMDNYDEEDDGTFSWPFEIELFSSGMGDLYYPSNEMDPYLKDVDDEDDEEDIDDTTVKPTDSVIICARNEDDVSHLEVYLYEESSGSPNMYVHHHIIIPEFPLCTAWLDCPLKGGEKGNFVAIGSKDTPTIEIWDLDVRDEVLPCIQLGGIEEMIVSKKKKSKKQKPKFKEGSHTESVLGLAWNKEFRNILASASADKKVKVWDVATGTCKITMEHHTKEVQAVAWNHYAPEVLLSGSFDQTVVMKDGRQPSHSGFKWSVMSDVESLAWDPHCEHSFVVSLEDGTVKGFDIRAAQSGSDSDLNPTYTIQAHAQDRGLLATGSMDKSVKLWDLSNNEPSCIATHQPNAGAVFSISFAVDNPFLLAIGGSKGELHVWDTLLDANVARKYGSNRS</sequence>
<dbReference type="SMART" id="SM00320">
    <property type="entry name" value="WD40"/>
    <property type="match status" value="5"/>
</dbReference>
<evidence type="ECO:0000313" key="7">
    <source>
        <dbReference type="Proteomes" id="UP000516314"/>
    </source>
</evidence>
<dbReference type="FunFam" id="2.130.10.10:FF:000485">
    <property type="entry name" value="Putative WD repeat-containing protein C17D11.16"/>
    <property type="match status" value="1"/>
</dbReference>
<evidence type="ECO:0000313" key="6">
    <source>
        <dbReference type="EMBL" id="CAD5328386.1"/>
    </source>
</evidence>
<feature type="region of interest" description="Disordered" evidence="5">
    <location>
        <begin position="35"/>
        <end position="63"/>
    </location>
</feature>
<evidence type="ECO:0000256" key="1">
    <source>
        <dbReference type="ARBA" id="ARBA00022553"/>
    </source>
</evidence>
<keyword evidence="2 4" id="KW-0853">WD repeat</keyword>
<evidence type="ECO:0000256" key="2">
    <source>
        <dbReference type="ARBA" id="ARBA00022574"/>
    </source>
</evidence>
<accession>A0A7G2F0Q0</accession>
<gene>
    <name evidence="6" type="ORF">AT9943_LOCUS16036</name>
</gene>
<organism evidence="6 7">
    <name type="scientific">Arabidopsis thaliana</name>
    <name type="common">Mouse-ear cress</name>
    <dbReference type="NCBI Taxonomy" id="3702"/>
    <lineage>
        <taxon>Eukaryota</taxon>
        <taxon>Viridiplantae</taxon>
        <taxon>Streptophyta</taxon>
        <taxon>Embryophyta</taxon>
        <taxon>Tracheophyta</taxon>
        <taxon>Spermatophyta</taxon>
        <taxon>Magnoliopsida</taxon>
        <taxon>eudicotyledons</taxon>
        <taxon>Gunneridae</taxon>
        <taxon>Pentapetalae</taxon>
        <taxon>rosids</taxon>
        <taxon>malvids</taxon>
        <taxon>Brassicales</taxon>
        <taxon>Brassicaceae</taxon>
        <taxon>Camelineae</taxon>
        <taxon>Arabidopsis</taxon>
    </lineage>
</organism>
<dbReference type="Gene3D" id="2.130.10.10">
    <property type="entry name" value="YVTN repeat-like/Quinoprotein amine dehydrogenase"/>
    <property type="match status" value="2"/>
</dbReference>
<feature type="repeat" description="WD" evidence="4">
    <location>
        <begin position="414"/>
        <end position="437"/>
    </location>
</feature>
<dbReference type="InterPro" id="IPR044285">
    <property type="entry name" value="PWP1"/>
</dbReference>
<dbReference type="GO" id="GO:0006364">
    <property type="term" value="P:rRNA processing"/>
    <property type="evidence" value="ECO:0007669"/>
    <property type="project" value="InterPro"/>
</dbReference>
<evidence type="ECO:0000256" key="3">
    <source>
        <dbReference type="ARBA" id="ARBA00022737"/>
    </source>
</evidence>
<feature type="compositionally biased region" description="Acidic residues" evidence="5">
    <location>
        <begin position="44"/>
        <end position="60"/>
    </location>
</feature>
<dbReference type="PANTHER" id="PTHR14091:SF0">
    <property type="entry name" value="PERIODIC TRYPTOPHAN PROTEIN 1 HOMOLOG"/>
    <property type="match status" value="1"/>
</dbReference>
<dbReference type="PROSITE" id="PS00678">
    <property type="entry name" value="WD_REPEATS_1"/>
    <property type="match status" value="2"/>
</dbReference>
<dbReference type="PRINTS" id="PR00320">
    <property type="entry name" value="GPROTEINBRPT"/>
</dbReference>
<dbReference type="PANTHER" id="PTHR14091">
    <property type="entry name" value="PERIODIC TRYPTOPHAN PROTEIN 1"/>
    <property type="match status" value="1"/>
</dbReference>
<evidence type="ECO:0000256" key="4">
    <source>
        <dbReference type="PROSITE-ProRule" id="PRU00221"/>
    </source>
</evidence>